<dbReference type="EMBL" id="MLJW01000117">
    <property type="protein sequence ID" value="OIQ98586.1"/>
    <property type="molecule type" value="Genomic_DNA"/>
</dbReference>
<dbReference type="Pfam" id="PF02613">
    <property type="entry name" value="Nitrate_red_del"/>
    <property type="match status" value="1"/>
</dbReference>
<dbReference type="GO" id="GO:0051131">
    <property type="term" value="P:chaperone-mediated protein complex assembly"/>
    <property type="evidence" value="ECO:0007669"/>
    <property type="project" value="InterPro"/>
</dbReference>
<dbReference type="Gene3D" id="1.10.3480.10">
    <property type="entry name" value="TorD-like"/>
    <property type="match status" value="1"/>
</dbReference>
<dbReference type="GO" id="GO:0042128">
    <property type="term" value="P:nitrate assimilation"/>
    <property type="evidence" value="ECO:0007669"/>
    <property type="project" value="UniProtKB-KW"/>
</dbReference>
<accession>A0A1J5RSD5</accession>
<dbReference type="InterPro" id="IPR020945">
    <property type="entry name" value="DMSO/NO3_reduct_chaperone"/>
</dbReference>
<evidence type="ECO:0000256" key="1">
    <source>
        <dbReference type="ARBA" id="ARBA00023063"/>
    </source>
</evidence>
<dbReference type="GO" id="GO:0051082">
    <property type="term" value="F:unfolded protein binding"/>
    <property type="evidence" value="ECO:0007669"/>
    <property type="project" value="InterPro"/>
</dbReference>
<dbReference type="AlphaFoldDB" id="A0A1J5RSD5"/>
<dbReference type="NCBIfam" id="TIGR00684">
    <property type="entry name" value="narJ"/>
    <property type="match status" value="1"/>
</dbReference>
<dbReference type="SUPFAM" id="SSF89155">
    <property type="entry name" value="TorD-like"/>
    <property type="match status" value="1"/>
</dbReference>
<dbReference type="GO" id="GO:0016530">
    <property type="term" value="F:metallochaperone activity"/>
    <property type="evidence" value="ECO:0007669"/>
    <property type="project" value="TreeGrafter"/>
</dbReference>
<dbReference type="InterPro" id="IPR036411">
    <property type="entry name" value="TorD-like_sf"/>
</dbReference>
<evidence type="ECO:0000313" key="2">
    <source>
        <dbReference type="EMBL" id="OIQ98586.1"/>
    </source>
</evidence>
<gene>
    <name evidence="2" type="primary">narJ_2</name>
    <name evidence="2" type="ORF">GALL_194110</name>
</gene>
<sequence>MQIYKLLSALLEYPDQELIDHLPELREHITQCLDTDTTERDALHVFISYLQSKPLTTLQEDYVQTFDLTPEHSLHLTHHLFGDDKNRGPALIDLGELYKDYGVEVVTNELPDYLPLVLEFIAYLDDNEATVFLSDAHKVLSVITENLSKANSAYAALLSIVAGRATLTRLAA</sequence>
<name>A0A1J5RSD5_9ZZZZ</name>
<dbReference type="PANTHER" id="PTHR43680">
    <property type="entry name" value="NITRATE REDUCTASE MOLYBDENUM COFACTOR ASSEMBLY CHAPERONE"/>
    <property type="match status" value="1"/>
</dbReference>
<reference evidence="2" key="1">
    <citation type="submission" date="2016-10" db="EMBL/GenBank/DDBJ databases">
        <title>Sequence of Gallionella enrichment culture.</title>
        <authorList>
            <person name="Poehlein A."/>
            <person name="Muehling M."/>
            <person name="Daniel R."/>
        </authorList>
    </citation>
    <scope>NUCLEOTIDE SEQUENCE</scope>
</reference>
<comment type="caution">
    <text evidence="2">The sequence shown here is derived from an EMBL/GenBank/DDBJ whole genome shotgun (WGS) entry which is preliminary data.</text>
</comment>
<organism evidence="2">
    <name type="scientific">mine drainage metagenome</name>
    <dbReference type="NCBI Taxonomy" id="410659"/>
    <lineage>
        <taxon>unclassified sequences</taxon>
        <taxon>metagenomes</taxon>
        <taxon>ecological metagenomes</taxon>
    </lineage>
</organism>
<dbReference type="InterPro" id="IPR003765">
    <property type="entry name" value="NO3_reductase_chaperone_NarJ"/>
</dbReference>
<keyword evidence="1" id="KW-0534">Nitrate assimilation</keyword>
<proteinExistence type="predicted"/>
<dbReference type="PANTHER" id="PTHR43680:SF2">
    <property type="entry name" value="NITRATE REDUCTASE MOLYBDENUM COFACTOR ASSEMBLY CHAPERONE NARJ"/>
    <property type="match status" value="1"/>
</dbReference>
<protein>
    <submittedName>
        <fullName evidence="2">Nitrate reductase molybdenum cofactor assembly chaperone NarJ</fullName>
    </submittedName>
</protein>